<feature type="domain" description="Pyridoxamine 5'-phosphate oxidase N-terminal" evidence="2">
    <location>
        <begin position="37"/>
        <end position="155"/>
    </location>
</feature>
<dbReference type="EMBL" id="JACHDO010000001">
    <property type="protein sequence ID" value="MBB5490632.1"/>
    <property type="molecule type" value="Genomic_DNA"/>
</dbReference>
<name>A0A840W3H9_9ACTN</name>
<comment type="caution">
    <text evidence="3">The sequence shown here is derived from an EMBL/GenBank/DDBJ whole genome shotgun (WGS) entry which is preliminary data.</text>
</comment>
<dbReference type="InterPro" id="IPR011576">
    <property type="entry name" value="Pyridox_Oxase_N"/>
</dbReference>
<dbReference type="GO" id="GO:0016627">
    <property type="term" value="F:oxidoreductase activity, acting on the CH-CH group of donors"/>
    <property type="evidence" value="ECO:0007669"/>
    <property type="project" value="TreeGrafter"/>
</dbReference>
<keyword evidence="1" id="KW-0560">Oxidoreductase</keyword>
<dbReference type="PANTHER" id="PTHR35176:SF4">
    <property type="entry name" value="PYRIDOXAMINE 5'-PHOSPHATE OXIDASE-RELATED FMN-BINDING"/>
    <property type="match status" value="1"/>
</dbReference>
<evidence type="ECO:0000313" key="4">
    <source>
        <dbReference type="Proteomes" id="UP000579647"/>
    </source>
</evidence>
<dbReference type="AlphaFoldDB" id="A0A840W3H9"/>
<evidence type="ECO:0000259" key="2">
    <source>
        <dbReference type="Pfam" id="PF01243"/>
    </source>
</evidence>
<dbReference type="InterPro" id="IPR012349">
    <property type="entry name" value="Split_barrel_FMN-bd"/>
</dbReference>
<dbReference type="InterPro" id="IPR052019">
    <property type="entry name" value="F420H2_bilvrd_red/Heme_oxyg"/>
</dbReference>
<dbReference type="Gene3D" id="2.30.110.10">
    <property type="entry name" value="Electron Transport, Fmn-binding Protein, Chain A"/>
    <property type="match status" value="1"/>
</dbReference>
<proteinExistence type="predicted"/>
<dbReference type="SUPFAM" id="SSF50475">
    <property type="entry name" value="FMN-binding split barrel"/>
    <property type="match status" value="1"/>
</dbReference>
<gene>
    <name evidence="3" type="ORF">HNR07_001769</name>
</gene>
<dbReference type="RefSeq" id="WP_184364181.1">
    <property type="nucleotide sequence ID" value="NZ_BAAAKM010000086.1"/>
</dbReference>
<evidence type="ECO:0000313" key="3">
    <source>
        <dbReference type="EMBL" id="MBB5490632.1"/>
    </source>
</evidence>
<reference evidence="3 4" key="1">
    <citation type="submission" date="2020-08" db="EMBL/GenBank/DDBJ databases">
        <title>Sequencing the genomes of 1000 actinobacteria strains.</title>
        <authorList>
            <person name="Klenk H.-P."/>
        </authorList>
    </citation>
    <scope>NUCLEOTIDE SEQUENCE [LARGE SCALE GENOMIC DNA]</scope>
    <source>
        <strain evidence="3 4">DSM 44598</strain>
    </source>
</reference>
<accession>A0A840W3H9</accession>
<dbReference type="PANTHER" id="PTHR35176">
    <property type="entry name" value="HEME OXYGENASE HI_0854-RELATED"/>
    <property type="match status" value="1"/>
</dbReference>
<dbReference type="GO" id="GO:0005829">
    <property type="term" value="C:cytosol"/>
    <property type="evidence" value="ECO:0007669"/>
    <property type="project" value="TreeGrafter"/>
</dbReference>
<organism evidence="3 4">
    <name type="scientific">Nocardiopsis metallicus</name>
    <dbReference type="NCBI Taxonomy" id="179819"/>
    <lineage>
        <taxon>Bacteria</taxon>
        <taxon>Bacillati</taxon>
        <taxon>Actinomycetota</taxon>
        <taxon>Actinomycetes</taxon>
        <taxon>Streptosporangiales</taxon>
        <taxon>Nocardiopsidaceae</taxon>
        <taxon>Nocardiopsis</taxon>
    </lineage>
</organism>
<evidence type="ECO:0000256" key="1">
    <source>
        <dbReference type="ARBA" id="ARBA00023002"/>
    </source>
</evidence>
<dbReference type="GO" id="GO:0070967">
    <property type="term" value="F:coenzyme F420 binding"/>
    <property type="evidence" value="ECO:0007669"/>
    <property type="project" value="TreeGrafter"/>
</dbReference>
<dbReference type="Proteomes" id="UP000579647">
    <property type="component" value="Unassembled WGS sequence"/>
</dbReference>
<protein>
    <recommendedName>
        <fullName evidence="2">Pyridoxamine 5'-phosphate oxidase N-terminal domain-containing protein</fullName>
    </recommendedName>
</protein>
<dbReference type="Pfam" id="PF01243">
    <property type="entry name" value="PNPOx_N"/>
    <property type="match status" value="1"/>
</dbReference>
<sequence>MASQNSLRPRAEALTDHSPGAWAKVLPHLSETAGTYWLSVPREEGAVHTRPLLAVWVAGRPYFACGDGTGKARLLAGSPRVSLAVTTGSLDVVVEGRVARVQDENLVKEVAGVYPAVYGWAPVAEGELITGPEGAPTAGPPPYAVYGITPETVYAFPADDVGHGPTRWRFDT</sequence>
<keyword evidence="4" id="KW-1185">Reference proteome</keyword>